<evidence type="ECO:0000256" key="3">
    <source>
        <dbReference type="SAM" id="Phobius"/>
    </source>
</evidence>
<dbReference type="SMART" id="SM01000">
    <property type="entry name" value="Aha1_N"/>
    <property type="match status" value="1"/>
</dbReference>
<dbReference type="AlphaFoldDB" id="A0A3N4IG09"/>
<dbReference type="GO" id="GO:0051087">
    <property type="term" value="F:protein-folding chaperone binding"/>
    <property type="evidence" value="ECO:0007669"/>
    <property type="project" value="InterPro"/>
</dbReference>
<dbReference type="GO" id="GO:0001671">
    <property type="term" value="F:ATPase activator activity"/>
    <property type="evidence" value="ECO:0007669"/>
    <property type="project" value="InterPro"/>
</dbReference>
<dbReference type="Pfam" id="PF09229">
    <property type="entry name" value="Aha1_N"/>
    <property type="match status" value="1"/>
</dbReference>
<dbReference type="CDD" id="cd08892">
    <property type="entry name" value="SRPBCC_Aha1"/>
    <property type="match status" value="1"/>
</dbReference>
<evidence type="ECO:0000313" key="5">
    <source>
        <dbReference type="EMBL" id="RPA84556.1"/>
    </source>
</evidence>
<reference evidence="5 6" key="1">
    <citation type="journal article" date="2018" name="Nat. Ecol. Evol.">
        <title>Pezizomycetes genomes reveal the molecular basis of ectomycorrhizal truffle lifestyle.</title>
        <authorList>
            <person name="Murat C."/>
            <person name="Payen T."/>
            <person name="Noel B."/>
            <person name="Kuo A."/>
            <person name="Morin E."/>
            <person name="Chen J."/>
            <person name="Kohler A."/>
            <person name="Krizsan K."/>
            <person name="Balestrini R."/>
            <person name="Da Silva C."/>
            <person name="Montanini B."/>
            <person name="Hainaut M."/>
            <person name="Levati E."/>
            <person name="Barry K.W."/>
            <person name="Belfiori B."/>
            <person name="Cichocki N."/>
            <person name="Clum A."/>
            <person name="Dockter R.B."/>
            <person name="Fauchery L."/>
            <person name="Guy J."/>
            <person name="Iotti M."/>
            <person name="Le Tacon F."/>
            <person name="Lindquist E.A."/>
            <person name="Lipzen A."/>
            <person name="Malagnac F."/>
            <person name="Mello A."/>
            <person name="Molinier V."/>
            <person name="Miyauchi S."/>
            <person name="Poulain J."/>
            <person name="Riccioni C."/>
            <person name="Rubini A."/>
            <person name="Sitrit Y."/>
            <person name="Splivallo R."/>
            <person name="Traeger S."/>
            <person name="Wang M."/>
            <person name="Zifcakova L."/>
            <person name="Wipf D."/>
            <person name="Zambonelli A."/>
            <person name="Paolocci F."/>
            <person name="Nowrousian M."/>
            <person name="Ottonello S."/>
            <person name="Baldrian P."/>
            <person name="Spatafora J.W."/>
            <person name="Henrissat B."/>
            <person name="Nagy L.G."/>
            <person name="Aury J.M."/>
            <person name="Wincker P."/>
            <person name="Grigoriev I.V."/>
            <person name="Bonfante P."/>
            <person name="Martin F.M."/>
        </authorList>
    </citation>
    <scope>NUCLEOTIDE SEQUENCE [LARGE SCALE GENOMIC DNA]</scope>
    <source>
        <strain evidence="5 6">RN42</strain>
    </source>
</reference>
<dbReference type="InterPro" id="IPR015310">
    <property type="entry name" value="AHSA1-like_N"/>
</dbReference>
<dbReference type="InterPro" id="IPR013538">
    <property type="entry name" value="ASHA1/2-like_C"/>
</dbReference>
<dbReference type="PANTHER" id="PTHR13009">
    <property type="entry name" value="HEAT SHOCK PROTEIN 90 HSP90 CO-CHAPERONE AHA-1"/>
    <property type="match status" value="1"/>
</dbReference>
<dbReference type="OrthoDB" id="567237at2759"/>
<dbReference type="Pfam" id="PF08327">
    <property type="entry name" value="AHSA1"/>
    <property type="match status" value="1"/>
</dbReference>
<evidence type="ECO:0000313" key="6">
    <source>
        <dbReference type="Proteomes" id="UP000275078"/>
    </source>
</evidence>
<dbReference type="InterPro" id="IPR023393">
    <property type="entry name" value="START-like_dom_sf"/>
</dbReference>
<dbReference type="GO" id="GO:0005829">
    <property type="term" value="C:cytosol"/>
    <property type="evidence" value="ECO:0007669"/>
    <property type="project" value="TreeGrafter"/>
</dbReference>
<keyword evidence="3" id="KW-0812">Transmembrane</keyword>
<dbReference type="SUPFAM" id="SSF55961">
    <property type="entry name" value="Bet v1-like"/>
    <property type="match status" value="1"/>
</dbReference>
<keyword evidence="6" id="KW-1185">Reference proteome</keyword>
<dbReference type="Proteomes" id="UP000275078">
    <property type="component" value="Unassembled WGS sequence"/>
</dbReference>
<proteinExistence type="inferred from homology"/>
<accession>A0A3N4IG09</accession>
<dbReference type="GO" id="GO:0006457">
    <property type="term" value="P:protein folding"/>
    <property type="evidence" value="ECO:0007669"/>
    <property type="project" value="TreeGrafter"/>
</dbReference>
<sequence>MVLHNPNNWHWVNKDCTVWAKEWFSEKLVGVEAENNGNSVKITKLVSSEGDCDVSQRKGKLVTIFDVKLVLEYAGKAADGTEVEGKITIPEVAHDTEENEYVFDIENTADSNAKQPVRDLVRTKIVPQLRKKLSIFAGELMATHGHDIQHTADNAPVAYTSTTVTSSSSKQTTAKPAASTPTPVAKGAVVNTTKLEADYEFQTSAEQLYLCFTDSRRVAAFTRATPRIFEAKEGGKFEMFTGNVQGEFVKLEKDKFIQQKWRLNTWPADHYSTMKMVFDQGTFTTTIRLVWEDVPIGQEVVSKENFENFYIKSIKTTFGWASIFDGVSKQGFWIGFAALWSTPILIAGIVYYMSPK</sequence>
<evidence type="ECO:0000256" key="1">
    <source>
        <dbReference type="ARBA" id="ARBA00006817"/>
    </source>
</evidence>
<organism evidence="5 6">
    <name type="scientific">Ascobolus immersus RN42</name>
    <dbReference type="NCBI Taxonomy" id="1160509"/>
    <lineage>
        <taxon>Eukaryota</taxon>
        <taxon>Fungi</taxon>
        <taxon>Dikarya</taxon>
        <taxon>Ascomycota</taxon>
        <taxon>Pezizomycotina</taxon>
        <taxon>Pezizomycetes</taxon>
        <taxon>Pezizales</taxon>
        <taxon>Ascobolaceae</taxon>
        <taxon>Ascobolus</taxon>
    </lineage>
</organism>
<dbReference type="STRING" id="1160509.A0A3N4IG09"/>
<feature type="transmembrane region" description="Helical" evidence="3">
    <location>
        <begin position="332"/>
        <end position="353"/>
    </location>
</feature>
<evidence type="ECO:0000256" key="2">
    <source>
        <dbReference type="SAM" id="MobiDB-lite"/>
    </source>
</evidence>
<keyword evidence="3" id="KW-0472">Membrane</keyword>
<dbReference type="Gene3D" id="3.30.530.20">
    <property type="match status" value="1"/>
</dbReference>
<dbReference type="EMBL" id="ML119658">
    <property type="protein sequence ID" value="RPA84556.1"/>
    <property type="molecule type" value="Genomic_DNA"/>
</dbReference>
<feature type="domain" description="Activator of Hsp90 ATPase AHSA1-like N-terminal" evidence="4">
    <location>
        <begin position="13"/>
        <end position="146"/>
    </location>
</feature>
<gene>
    <name evidence="5" type="ORF">BJ508DRAFT_412629</name>
</gene>
<keyword evidence="3" id="KW-1133">Transmembrane helix</keyword>
<feature type="region of interest" description="Disordered" evidence="2">
    <location>
        <begin position="164"/>
        <end position="183"/>
    </location>
</feature>
<dbReference type="SUPFAM" id="SSF103111">
    <property type="entry name" value="Activator of Hsp90 ATPase, Aha1"/>
    <property type="match status" value="1"/>
</dbReference>
<evidence type="ECO:0000259" key="4">
    <source>
        <dbReference type="SMART" id="SM01000"/>
    </source>
</evidence>
<dbReference type="Gene3D" id="3.15.10.20">
    <property type="entry name" value="Activator of Hsp90 ATPase Aha1, N-terminal domain"/>
    <property type="match status" value="1"/>
</dbReference>
<protein>
    <recommendedName>
        <fullName evidence="4">Activator of Hsp90 ATPase AHSA1-like N-terminal domain-containing protein</fullName>
    </recommendedName>
</protein>
<dbReference type="InterPro" id="IPR036338">
    <property type="entry name" value="Aha1"/>
</dbReference>
<comment type="similarity">
    <text evidence="1">Belongs to the AHA1 family.</text>
</comment>
<name>A0A3N4IG09_ASCIM</name>
<dbReference type="PANTHER" id="PTHR13009:SF22">
    <property type="entry name" value="LD43819P"/>
    <property type="match status" value="1"/>
</dbReference>